<keyword evidence="3 6" id="KW-0418">Kinase</keyword>
<evidence type="ECO:0000259" key="5">
    <source>
        <dbReference type="PROSITE" id="PS50011"/>
    </source>
</evidence>
<keyword evidence="2" id="KW-0547">Nucleotide-binding</keyword>
<comment type="caution">
    <text evidence="6">The sequence shown here is derived from an EMBL/GenBank/DDBJ whole genome shotgun (WGS) entry which is preliminary data.</text>
</comment>
<dbReference type="AlphaFoldDB" id="A0A397W068"/>
<dbReference type="Pfam" id="PF07714">
    <property type="entry name" value="PK_Tyr_Ser-Thr"/>
    <property type="match status" value="1"/>
</dbReference>
<dbReference type="InterPro" id="IPR051681">
    <property type="entry name" value="Ser/Thr_Kinases-Pseudokinases"/>
</dbReference>
<sequence length="189" mass="22011">MQTKNVITFYGMVRKPDNKICLVMEYAEYGNLQNYLSKTQYEWEQKAEWAIDISRGLITCHEYGIPHLNMKTKNIFVDYALTLKFADFGLSYMRPILNIECTDKDIYSYGLVVWEILMNGKRPYGNMYNGEIIEAKLSKKTDNLIEELKGGDAPDELSNVVQKCCVYNPFNRIALEKVELLLSKYNKEQ</sequence>
<keyword evidence="7" id="KW-1185">Reference proteome</keyword>
<evidence type="ECO:0000256" key="3">
    <source>
        <dbReference type="ARBA" id="ARBA00022777"/>
    </source>
</evidence>
<dbReference type="OrthoDB" id="2385419at2759"/>
<evidence type="ECO:0000256" key="2">
    <source>
        <dbReference type="ARBA" id="ARBA00022741"/>
    </source>
</evidence>
<dbReference type="EMBL" id="QKWP01000075">
    <property type="protein sequence ID" value="RIB28155.1"/>
    <property type="molecule type" value="Genomic_DNA"/>
</dbReference>
<dbReference type="Gene3D" id="1.10.510.10">
    <property type="entry name" value="Transferase(Phosphotransferase) domain 1"/>
    <property type="match status" value="1"/>
</dbReference>
<dbReference type="SUPFAM" id="SSF56112">
    <property type="entry name" value="Protein kinase-like (PK-like)"/>
    <property type="match status" value="1"/>
</dbReference>
<name>A0A397W068_9GLOM</name>
<dbReference type="GO" id="GO:0004674">
    <property type="term" value="F:protein serine/threonine kinase activity"/>
    <property type="evidence" value="ECO:0007669"/>
    <property type="project" value="TreeGrafter"/>
</dbReference>
<dbReference type="GO" id="GO:0005524">
    <property type="term" value="F:ATP binding"/>
    <property type="evidence" value="ECO:0007669"/>
    <property type="project" value="UniProtKB-KW"/>
</dbReference>
<keyword evidence="4" id="KW-0067">ATP-binding</keyword>
<feature type="domain" description="Protein kinase" evidence="5">
    <location>
        <begin position="1"/>
        <end position="182"/>
    </location>
</feature>
<keyword evidence="1" id="KW-0808">Transferase</keyword>
<reference evidence="6 7" key="1">
    <citation type="submission" date="2018-06" db="EMBL/GenBank/DDBJ databases">
        <title>Comparative genomics reveals the genomic features of Rhizophagus irregularis, R. cerebriforme, R. diaphanum and Gigaspora rosea, and their symbiotic lifestyle signature.</title>
        <authorList>
            <person name="Morin E."/>
            <person name="San Clemente H."/>
            <person name="Chen E.C.H."/>
            <person name="De La Providencia I."/>
            <person name="Hainaut M."/>
            <person name="Kuo A."/>
            <person name="Kohler A."/>
            <person name="Murat C."/>
            <person name="Tang N."/>
            <person name="Roy S."/>
            <person name="Loubradou J."/>
            <person name="Henrissat B."/>
            <person name="Grigoriev I.V."/>
            <person name="Corradi N."/>
            <person name="Roux C."/>
            <person name="Martin F.M."/>
        </authorList>
    </citation>
    <scope>NUCLEOTIDE SEQUENCE [LARGE SCALE GENOMIC DNA]</scope>
    <source>
        <strain evidence="6 7">DAOM 194757</strain>
    </source>
</reference>
<protein>
    <submittedName>
        <fullName evidence="6">Kinase-like domain-containing protein</fullName>
    </submittedName>
</protein>
<evidence type="ECO:0000256" key="4">
    <source>
        <dbReference type="ARBA" id="ARBA00022840"/>
    </source>
</evidence>
<evidence type="ECO:0000313" key="7">
    <source>
        <dbReference type="Proteomes" id="UP000266673"/>
    </source>
</evidence>
<dbReference type="STRING" id="44941.A0A397W068"/>
<evidence type="ECO:0000256" key="1">
    <source>
        <dbReference type="ARBA" id="ARBA00022679"/>
    </source>
</evidence>
<dbReference type="InterPro" id="IPR001245">
    <property type="entry name" value="Ser-Thr/Tyr_kinase_cat_dom"/>
</dbReference>
<evidence type="ECO:0000313" key="6">
    <source>
        <dbReference type="EMBL" id="RIB28155.1"/>
    </source>
</evidence>
<dbReference type="PANTHER" id="PTHR44329">
    <property type="entry name" value="SERINE/THREONINE-PROTEIN KINASE TNNI3K-RELATED"/>
    <property type="match status" value="1"/>
</dbReference>
<dbReference type="Pfam" id="PF00069">
    <property type="entry name" value="Pkinase"/>
    <property type="match status" value="1"/>
</dbReference>
<dbReference type="PROSITE" id="PS50011">
    <property type="entry name" value="PROTEIN_KINASE_DOM"/>
    <property type="match status" value="1"/>
</dbReference>
<organism evidence="6 7">
    <name type="scientific">Gigaspora rosea</name>
    <dbReference type="NCBI Taxonomy" id="44941"/>
    <lineage>
        <taxon>Eukaryota</taxon>
        <taxon>Fungi</taxon>
        <taxon>Fungi incertae sedis</taxon>
        <taxon>Mucoromycota</taxon>
        <taxon>Glomeromycotina</taxon>
        <taxon>Glomeromycetes</taxon>
        <taxon>Diversisporales</taxon>
        <taxon>Gigasporaceae</taxon>
        <taxon>Gigaspora</taxon>
    </lineage>
</organism>
<accession>A0A397W068</accession>
<dbReference type="Proteomes" id="UP000266673">
    <property type="component" value="Unassembled WGS sequence"/>
</dbReference>
<proteinExistence type="predicted"/>
<gene>
    <name evidence="6" type="ORF">C2G38_2137477</name>
</gene>
<dbReference type="InterPro" id="IPR000719">
    <property type="entry name" value="Prot_kinase_dom"/>
</dbReference>
<dbReference type="InterPro" id="IPR011009">
    <property type="entry name" value="Kinase-like_dom_sf"/>
</dbReference>
<dbReference type="PANTHER" id="PTHR44329:SF288">
    <property type="entry name" value="MITOGEN-ACTIVATED PROTEIN KINASE KINASE KINASE 20"/>
    <property type="match status" value="1"/>
</dbReference>